<dbReference type="PANTHER" id="PTHR46797">
    <property type="entry name" value="HTH-TYPE TRANSCRIPTIONAL REGULATOR"/>
    <property type="match status" value="1"/>
</dbReference>
<reference evidence="4 5" key="1">
    <citation type="submission" date="2017-11" db="EMBL/GenBank/DDBJ databases">
        <title>Genomic Encyclopedia of Archaeal and Bacterial Type Strains, Phase II (KMG-II): From Individual Species to Whole Genera.</title>
        <authorList>
            <person name="Goeker M."/>
        </authorList>
    </citation>
    <scope>NUCLEOTIDE SEQUENCE [LARGE SCALE GENOMIC DNA]</scope>
    <source>
        <strain evidence="4 5">DSM 25478</strain>
    </source>
</reference>
<dbReference type="InterPro" id="IPR050807">
    <property type="entry name" value="TransReg_Diox_bact_type"/>
</dbReference>
<feature type="compositionally biased region" description="Basic and acidic residues" evidence="2">
    <location>
        <begin position="12"/>
        <end position="25"/>
    </location>
</feature>
<feature type="region of interest" description="Disordered" evidence="2">
    <location>
        <begin position="1"/>
        <end position="25"/>
    </location>
</feature>
<evidence type="ECO:0000313" key="4">
    <source>
        <dbReference type="EMBL" id="PJJ77940.1"/>
    </source>
</evidence>
<dbReference type="PANTHER" id="PTHR46797:SF1">
    <property type="entry name" value="METHYLPHOSPHONATE SYNTHASE"/>
    <property type="match status" value="1"/>
</dbReference>
<dbReference type="InterPro" id="IPR010982">
    <property type="entry name" value="Lambda_DNA-bd_dom_sf"/>
</dbReference>
<feature type="domain" description="HTH cro/C1-type" evidence="3">
    <location>
        <begin position="37"/>
        <end position="91"/>
    </location>
</feature>
<gene>
    <name evidence="4" type="ORF">CLV28_1167</name>
</gene>
<dbReference type="Gene3D" id="1.10.260.40">
    <property type="entry name" value="lambda repressor-like DNA-binding domains"/>
    <property type="match status" value="1"/>
</dbReference>
<accession>A0A2M9D199</accession>
<dbReference type="InterPro" id="IPR014710">
    <property type="entry name" value="RmlC-like_jellyroll"/>
</dbReference>
<evidence type="ECO:0000313" key="5">
    <source>
        <dbReference type="Proteomes" id="UP000231693"/>
    </source>
</evidence>
<dbReference type="GO" id="GO:0003677">
    <property type="term" value="F:DNA binding"/>
    <property type="evidence" value="ECO:0007669"/>
    <property type="project" value="UniProtKB-KW"/>
</dbReference>
<dbReference type="CDD" id="cd02209">
    <property type="entry name" value="cupin_XRE_C"/>
    <property type="match status" value="1"/>
</dbReference>
<evidence type="ECO:0000259" key="3">
    <source>
        <dbReference type="PROSITE" id="PS50943"/>
    </source>
</evidence>
<dbReference type="CDD" id="cd00093">
    <property type="entry name" value="HTH_XRE"/>
    <property type="match status" value="1"/>
</dbReference>
<dbReference type="SMART" id="SM00530">
    <property type="entry name" value="HTH_XRE"/>
    <property type="match status" value="1"/>
</dbReference>
<evidence type="ECO:0000256" key="1">
    <source>
        <dbReference type="ARBA" id="ARBA00023125"/>
    </source>
</evidence>
<dbReference type="OrthoDB" id="513181at2"/>
<dbReference type="AlphaFoldDB" id="A0A2M9D199"/>
<dbReference type="Proteomes" id="UP000231693">
    <property type="component" value="Unassembled WGS sequence"/>
</dbReference>
<organism evidence="4 5">
    <name type="scientific">Sediminihabitans luteus</name>
    <dbReference type="NCBI Taxonomy" id="1138585"/>
    <lineage>
        <taxon>Bacteria</taxon>
        <taxon>Bacillati</taxon>
        <taxon>Actinomycetota</taxon>
        <taxon>Actinomycetes</taxon>
        <taxon>Micrococcales</taxon>
        <taxon>Cellulomonadaceae</taxon>
        <taxon>Sediminihabitans</taxon>
    </lineage>
</organism>
<keyword evidence="1" id="KW-0238">DNA-binding</keyword>
<sequence length="216" mass="23304">MAQESAPTPEQPQRDPVGRVHGEHDPVDHDALVRHRIRALRVARGWSLDALAARCDLSPSTLSRIETGHRRIALDQLVPLARALGTTLDQLVEAADDAVVIRPHRHEARGTTVWTLASEQGPWGLTVARMRITAPPPPAGSAGLGVHPGRDWFTVLSGTAVLRLGDRTLVVEEGSSAEFSTMTPHAFGALGDPVEILVILSRDGEHAHLERPSSDD</sequence>
<dbReference type="SUPFAM" id="SSF51182">
    <property type="entry name" value="RmlC-like cupins"/>
    <property type="match status" value="1"/>
</dbReference>
<dbReference type="PROSITE" id="PS50943">
    <property type="entry name" value="HTH_CROC1"/>
    <property type="match status" value="1"/>
</dbReference>
<dbReference type="EMBL" id="PGFE01000001">
    <property type="protein sequence ID" value="PJJ77940.1"/>
    <property type="molecule type" value="Genomic_DNA"/>
</dbReference>
<dbReference type="Pfam" id="PF01381">
    <property type="entry name" value="HTH_3"/>
    <property type="match status" value="1"/>
</dbReference>
<keyword evidence="5" id="KW-1185">Reference proteome</keyword>
<name>A0A2M9D199_9CELL</name>
<dbReference type="GO" id="GO:0005829">
    <property type="term" value="C:cytosol"/>
    <property type="evidence" value="ECO:0007669"/>
    <property type="project" value="TreeGrafter"/>
</dbReference>
<dbReference type="InterPro" id="IPR011051">
    <property type="entry name" value="RmlC_Cupin_sf"/>
</dbReference>
<dbReference type="Gene3D" id="2.60.120.10">
    <property type="entry name" value="Jelly Rolls"/>
    <property type="match status" value="1"/>
</dbReference>
<comment type="caution">
    <text evidence="4">The sequence shown here is derived from an EMBL/GenBank/DDBJ whole genome shotgun (WGS) entry which is preliminary data.</text>
</comment>
<dbReference type="Pfam" id="PF07883">
    <property type="entry name" value="Cupin_2"/>
    <property type="match status" value="1"/>
</dbReference>
<dbReference type="SUPFAM" id="SSF47413">
    <property type="entry name" value="lambda repressor-like DNA-binding domains"/>
    <property type="match status" value="1"/>
</dbReference>
<dbReference type="RefSeq" id="WP_100422229.1">
    <property type="nucleotide sequence ID" value="NZ_BOOX01000010.1"/>
</dbReference>
<evidence type="ECO:0000256" key="2">
    <source>
        <dbReference type="SAM" id="MobiDB-lite"/>
    </source>
</evidence>
<dbReference type="GO" id="GO:0003700">
    <property type="term" value="F:DNA-binding transcription factor activity"/>
    <property type="evidence" value="ECO:0007669"/>
    <property type="project" value="TreeGrafter"/>
</dbReference>
<dbReference type="InterPro" id="IPR001387">
    <property type="entry name" value="Cro/C1-type_HTH"/>
</dbReference>
<protein>
    <submittedName>
        <fullName evidence="4">XRE family transcriptional regulator</fullName>
    </submittedName>
</protein>
<dbReference type="InterPro" id="IPR013096">
    <property type="entry name" value="Cupin_2"/>
</dbReference>
<proteinExistence type="predicted"/>